<evidence type="ECO:0000259" key="8">
    <source>
        <dbReference type="PROSITE" id="PS50893"/>
    </source>
</evidence>
<dbReference type="InterPro" id="IPR036640">
    <property type="entry name" value="ABC1_TM_sf"/>
</dbReference>
<dbReference type="EMBL" id="CP006650">
    <property type="protein sequence ID" value="AGT08233.1"/>
    <property type="molecule type" value="Genomic_DNA"/>
</dbReference>
<evidence type="ECO:0000256" key="7">
    <source>
        <dbReference type="SAM" id="Phobius"/>
    </source>
</evidence>
<dbReference type="Pfam" id="PF00664">
    <property type="entry name" value="ABC_membrane"/>
    <property type="match status" value="1"/>
</dbReference>
<evidence type="ECO:0000256" key="5">
    <source>
        <dbReference type="ARBA" id="ARBA00022989"/>
    </source>
</evidence>
<dbReference type="GO" id="GO:0006508">
    <property type="term" value="P:proteolysis"/>
    <property type="evidence" value="ECO:0007669"/>
    <property type="project" value="UniProtKB-KW"/>
</dbReference>
<dbReference type="KEGG" id="pami:JCM7686_1124"/>
<reference evidence="10 11" key="1">
    <citation type="journal article" date="2014" name="BMC Genomics">
        <title>Architecture and functions of a multipartite genome of the methylotrophic bacterium Paracoccus aminophilus JCM 7686, containing primary and secondary chromids.</title>
        <authorList>
            <person name="Dziewit L."/>
            <person name="Czarnecki J."/>
            <person name="Wibberg D."/>
            <person name="Radlinska M."/>
            <person name="Mrozek P."/>
            <person name="Szymczak M."/>
            <person name="Schluter A."/>
            <person name="Puhler A."/>
            <person name="Bartosik D."/>
        </authorList>
    </citation>
    <scope>NUCLEOTIDE SEQUENCE [LARGE SCALE GENOMIC DNA]</scope>
    <source>
        <strain evidence="10">JCM 7686</strain>
    </source>
</reference>
<dbReference type="Gene3D" id="1.20.1560.10">
    <property type="entry name" value="ABC transporter type 1, transmembrane domain"/>
    <property type="match status" value="1"/>
</dbReference>
<sequence>MAWRASRPGLVTVMVFTTIFNLLKFAMPLYLVQVLDRVPASRSIETLVMLTVLVVIAILCGLALDVVRRRLLVNWGMWVERQFGPRMLHRGLSETRAARQASEISRALTDVTRLRSFICGPMASWLDVIFAPLFFLGVWMVHPVLGLIGLIALALLIAVGVASDLLTREPRRVSGDAQREASSLVTAAEQNKESVGALAMAPILTERWRRTASSRLDERERIEGRQILFRTMIRGLNQFLRIAMIAAGVWLVVHGAMTLGGIFAARIMAGFGFSLAEKALRNYRNLREAMTSYGALKERLTDEDVARTSVLPGTESAPVVIDKLTFRHAGARDDLFRRLSVTLACGEVLIISGTAGMGKTSLSRLLVGILEPRHGQIRLGDVELARLPSDLRATLVGYMPQHTELFAGTVRENIARMGEGSFADVVAAAKLVGIHELIVGLVDGYDTEITGDTFGLSGSERKRIALARAFYQMPRLIVLDEPTANLDAPSRRIVEGAIRAATAAGSSIIITQSIHSARLARLADRFLILGAKSPEIAENSDRQAEERARNGLRSVQ</sequence>
<dbReference type="PATRIC" id="fig|1367847.3.peg.1090"/>
<evidence type="ECO:0000256" key="3">
    <source>
        <dbReference type="ARBA" id="ARBA00022741"/>
    </source>
</evidence>
<dbReference type="PANTHER" id="PTHR24221:SF248">
    <property type="entry name" value="ABC TRANSPORTER TRANSMEMBRANE REGION"/>
    <property type="match status" value="1"/>
</dbReference>
<organism evidence="10 11">
    <name type="scientific">Paracoccus aminophilus JCM 7686</name>
    <dbReference type="NCBI Taxonomy" id="1367847"/>
    <lineage>
        <taxon>Bacteria</taxon>
        <taxon>Pseudomonadati</taxon>
        <taxon>Pseudomonadota</taxon>
        <taxon>Alphaproteobacteria</taxon>
        <taxon>Rhodobacterales</taxon>
        <taxon>Paracoccaceae</taxon>
        <taxon>Paracoccus</taxon>
    </lineage>
</organism>
<keyword evidence="4 10" id="KW-0067">ATP-binding</keyword>
<dbReference type="PROSITE" id="PS50893">
    <property type="entry name" value="ABC_TRANSPORTER_2"/>
    <property type="match status" value="1"/>
</dbReference>
<feature type="transmembrane region" description="Helical" evidence="7">
    <location>
        <begin position="47"/>
        <end position="67"/>
    </location>
</feature>
<dbReference type="GO" id="GO:0005524">
    <property type="term" value="F:ATP binding"/>
    <property type="evidence" value="ECO:0007669"/>
    <property type="project" value="UniProtKB-KW"/>
</dbReference>
<dbReference type="GO" id="GO:0140359">
    <property type="term" value="F:ABC-type transporter activity"/>
    <property type="evidence" value="ECO:0007669"/>
    <property type="project" value="InterPro"/>
</dbReference>
<evidence type="ECO:0000256" key="2">
    <source>
        <dbReference type="ARBA" id="ARBA00022692"/>
    </source>
</evidence>
<dbReference type="Proteomes" id="UP000015480">
    <property type="component" value="Chromosome"/>
</dbReference>
<evidence type="ECO:0000256" key="6">
    <source>
        <dbReference type="ARBA" id="ARBA00023136"/>
    </source>
</evidence>
<keyword evidence="5 7" id="KW-1133">Transmembrane helix</keyword>
<feature type="transmembrane region" description="Helical" evidence="7">
    <location>
        <begin position="122"/>
        <end position="141"/>
    </location>
</feature>
<keyword evidence="2 7" id="KW-0812">Transmembrane</keyword>
<dbReference type="Gene3D" id="3.40.50.300">
    <property type="entry name" value="P-loop containing nucleotide triphosphate hydrolases"/>
    <property type="match status" value="1"/>
</dbReference>
<keyword evidence="10" id="KW-0378">Hydrolase</keyword>
<evidence type="ECO:0000313" key="10">
    <source>
        <dbReference type="EMBL" id="AGT08233.1"/>
    </source>
</evidence>
<dbReference type="AlphaFoldDB" id="S5YA13"/>
<keyword evidence="11" id="KW-1185">Reference proteome</keyword>
<dbReference type="PROSITE" id="PS50929">
    <property type="entry name" value="ABC_TM1F"/>
    <property type="match status" value="1"/>
</dbReference>
<feature type="domain" description="ABC transporter" evidence="8">
    <location>
        <begin position="319"/>
        <end position="556"/>
    </location>
</feature>
<evidence type="ECO:0000256" key="4">
    <source>
        <dbReference type="ARBA" id="ARBA00022840"/>
    </source>
</evidence>
<dbReference type="InterPro" id="IPR003593">
    <property type="entry name" value="AAA+_ATPase"/>
</dbReference>
<dbReference type="InterPro" id="IPR027417">
    <property type="entry name" value="P-loop_NTPase"/>
</dbReference>
<dbReference type="GO" id="GO:0016887">
    <property type="term" value="F:ATP hydrolysis activity"/>
    <property type="evidence" value="ECO:0007669"/>
    <property type="project" value="InterPro"/>
</dbReference>
<feature type="transmembrane region" description="Helical" evidence="7">
    <location>
        <begin position="147"/>
        <end position="166"/>
    </location>
</feature>
<evidence type="ECO:0000259" key="9">
    <source>
        <dbReference type="PROSITE" id="PS50929"/>
    </source>
</evidence>
<dbReference type="GO" id="GO:0005886">
    <property type="term" value="C:plasma membrane"/>
    <property type="evidence" value="ECO:0007669"/>
    <property type="project" value="UniProtKB-SubCell"/>
</dbReference>
<dbReference type="Pfam" id="PF00005">
    <property type="entry name" value="ABC_tran"/>
    <property type="match status" value="1"/>
</dbReference>
<gene>
    <name evidence="10" type="ORF">JCM7686_1124</name>
</gene>
<feature type="transmembrane region" description="Helical" evidence="7">
    <location>
        <begin position="239"/>
        <end position="257"/>
    </location>
</feature>
<keyword evidence="10" id="KW-0645">Protease</keyword>
<evidence type="ECO:0000313" key="11">
    <source>
        <dbReference type="Proteomes" id="UP000015480"/>
    </source>
</evidence>
<dbReference type="STRING" id="1367847.JCM7686_1124"/>
<feature type="domain" description="ABC transmembrane type-1" evidence="9">
    <location>
        <begin position="11"/>
        <end position="288"/>
    </location>
</feature>
<dbReference type="SUPFAM" id="SSF52540">
    <property type="entry name" value="P-loop containing nucleoside triphosphate hydrolases"/>
    <property type="match status" value="1"/>
</dbReference>
<dbReference type="InterPro" id="IPR039421">
    <property type="entry name" value="Type_1_exporter"/>
</dbReference>
<dbReference type="eggNOG" id="COG4618">
    <property type="taxonomic scope" value="Bacteria"/>
</dbReference>
<comment type="subcellular location">
    <subcellularLocation>
        <location evidence="1">Cell membrane</location>
        <topology evidence="1">Multi-pass membrane protein</topology>
    </subcellularLocation>
</comment>
<keyword evidence="3" id="KW-0547">Nucleotide-binding</keyword>
<evidence type="ECO:0000256" key="1">
    <source>
        <dbReference type="ARBA" id="ARBA00004651"/>
    </source>
</evidence>
<protein>
    <submittedName>
        <fullName evidence="10">Alkaline protease secretion ATP-binding protein</fullName>
    </submittedName>
</protein>
<dbReference type="PANTHER" id="PTHR24221">
    <property type="entry name" value="ATP-BINDING CASSETTE SUB-FAMILY B"/>
    <property type="match status" value="1"/>
</dbReference>
<accession>S5YA13</accession>
<dbReference type="InterPro" id="IPR011527">
    <property type="entry name" value="ABC1_TM_dom"/>
</dbReference>
<name>S5YA13_PARAH</name>
<dbReference type="InterPro" id="IPR003439">
    <property type="entry name" value="ABC_transporter-like_ATP-bd"/>
</dbReference>
<dbReference type="SMART" id="SM00382">
    <property type="entry name" value="AAA"/>
    <property type="match status" value="1"/>
</dbReference>
<dbReference type="SUPFAM" id="SSF90123">
    <property type="entry name" value="ABC transporter transmembrane region"/>
    <property type="match status" value="1"/>
</dbReference>
<keyword evidence="6 7" id="KW-0472">Membrane</keyword>
<dbReference type="GO" id="GO:0034040">
    <property type="term" value="F:ATPase-coupled lipid transmembrane transporter activity"/>
    <property type="evidence" value="ECO:0007669"/>
    <property type="project" value="TreeGrafter"/>
</dbReference>
<feature type="transmembrane region" description="Helical" evidence="7">
    <location>
        <begin position="9"/>
        <end position="27"/>
    </location>
</feature>
<proteinExistence type="predicted"/>
<dbReference type="GO" id="GO:0008233">
    <property type="term" value="F:peptidase activity"/>
    <property type="evidence" value="ECO:0007669"/>
    <property type="project" value="UniProtKB-KW"/>
</dbReference>
<dbReference type="HOGENOM" id="CLU_000604_95_6_5"/>